<reference evidence="3 4" key="1">
    <citation type="submission" date="2018-02" db="EMBL/GenBank/DDBJ databases">
        <title>Genome sequences of Apibacter spp., gut symbionts of Asian honey bees.</title>
        <authorList>
            <person name="Kwong W.K."/>
            <person name="Steele M.I."/>
            <person name="Moran N.A."/>
        </authorList>
    </citation>
    <scope>NUCLEOTIDE SEQUENCE [LARGE SCALE GENOMIC DNA]</scope>
    <source>
        <strain evidence="4">wkB301</strain>
    </source>
</reference>
<keyword evidence="4" id="KW-1185">Reference proteome</keyword>
<dbReference type="SUPFAM" id="SSF53335">
    <property type="entry name" value="S-adenosyl-L-methionine-dependent methyltransferases"/>
    <property type="match status" value="1"/>
</dbReference>
<dbReference type="GO" id="GO:0032259">
    <property type="term" value="P:methylation"/>
    <property type="evidence" value="ECO:0007669"/>
    <property type="project" value="UniProtKB-KW"/>
</dbReference>
<dbReference type="GO" id="GO:0003838">
    <property type="term" value="F:sterol 24-C-methyltransferase activity"/>
    <property type="evidence" value="ECO:0007669"/>
    <property type="project" value="TreeGrafter"/>
</dbReference>
<dbReference type="AlphaFoldDB" id="A0A2S8A8B4"/>
<protein>
    <submittedName>
        <fullName evidence="3">SAM-dependent methyltransferase</fullName>
    </submittedName>
</protein>
<accession>A0A2S8A8B4</accession>
<dbReference type="OrthoDB" id="9770553at2"/>
<evidence type="ECO:0000256" key="1">
    <source>
        <dbReference type="ARBA" id="ARBA00022679"/>
    </source>
</evidence>
<keyword evidence="1 3" id="KW-0808">Transferase</keyword>
<gene>
    <name evidence="3" type="ORF">C4S77_10195</name>
</gene>
<feature type="domain" description="Methyltransferase type 11" evidence="2">
    <location>
        <begin position="83"/>
        <end position="181"/>
    </location>
</feature>
<dbReference type="PANTHER" id="PTHR44068">
    <property type="entry name" value="ZGC:194242"/>
    <property type="match status" value="1"/>
</dbReference>
<dbReference type="Proteomes" id="UP000238042">
    <property type="component" value="Unassembled WGS sequence"/>
</dbReference>
<evidence type="ECO:0000259" key="2">
    <source>
        <dbReference type="Pfam" id="PF08241"/>
    </source>
</evidence>
<keyword evidence="3" id="KW-0489">Methyltransferase</keyword>
<dbReference type="Pfam" id="PF08241">
    <property type="entry name" value="Methyltransf_11"/>
    <property type="match status" value="1"/>
</dbReference>
<evidence type="ECO:0000313" key="4">
    <source>
        <dbReference type="Proteomes" id="UP000238042"/>
    </source>
</evidence>
<evidence type="ECO:0000313" key="3">
    <source>
        <dbReference type="EMBL" id="PQL90814.1"/>
    </source>
</evidence>
<dbReference type="InterPro" id="IPR050447">
    <property type="entry name" value="Erg6_SMT_methyltransf"/>
</dbReference>
<dbReference type="InterPro" id="IPR013216">
    <property type="entry name" value="Methyltransf_11"/>
</dbReference>
<dbReference type="CDD" id="cd02440">
    <property type="entry name" value="AdoMet_MTases"/>
    <property type="match status" value="1"/>
</dbReference>
<organism evidence="3 4">
    <name type="scientific">Apibacter adventoris</name>
    <dbReference type="NCBI Taxonomy" id="1679466"/>
    <lineage>
        <taxon>Bacteria</taxon>
        <taxon>Pseudomonadati</taxon>
        <taxon>Bacteroidota</taxon>
        <taxon>Flavobacteriia</taxon>
        <taxon>Flavobacteriales</taxon>
        <taxon>Weeksellaceae</taxon>
        <taxon>Apibacter</taxon>
    </lineage>
</organism>
<dbReference type="InterPro" id="IPR029063">
    <property type="entry name" value="SAM-dependent_MTases_sf"/>
</dbReference>
<dbReference type="GO" id="GO:0016126">
    <property type="term" value="P:sterol biosynthetic process"/>
    <property type="evidence" value="ECO:0007669"/>
    <property type="project" value="TreeGrafter"/>
</dbReference>
<dbReference type="Gene3D" id="3.40.50.150">
    <property type="entry name" value="Vaccinia Virus protein VP39"/>
    <property type="match status" value="1"/>
</dbReference>
<dbReference type="PANTHER" id="PTHR44068:SF1">
    <property type="entry name" value="HYPOTHETICAL LOC100005854"/>
    <property type="match status" value="1"/>
</dbReference>
<dbReference type="EMBL" id="PSZM01000045">
    <property type="protein sequence ID" value="PQL90814.1"/>
    <property type="molecule type" value="Genomic_DNA"/>
</dbReference>
<proteinExistence type="predicted"/>
<name>A0A2S8A8B4_9FLAO</name>
<sequence length="251" mass="29001">MYVNLNSMGFISILLPKYEQIFSTFIYNNIKRMENELKKLARQLSCPEGEKGKKLAEKMNLNNLPVILNGYSNLQIQNNDHILELGYGNGGLLGYILSLAKDIRYTGLEISPTMHEEAISFNRVYIQAGLAQYFLFDGLSIPLESQTFDKIITINTLYFWENPIFLLKEIVRVLKTNGHFCLTFCDKSFMEKLPFTKNEFQLYDVKAVKDLILGLPFELIQEDHKQDKSISKTGILTDREFISLVFKKINE</sequence>
<comment type="caution">
    <text evidence="3">The sequence shown here is derived from an EMBL/GenBank/DDBJ whole genome shotgun (WGS) entry which is preliminary data.</text>
</comment>